<reference evidence="3 4" key="1">
    <citation type="submission" date="2019-04" db="EMBL/GenBank/DDBJ databases">
        <title>Streptomyces oryziradicis sp. nov., a novel actinomycete isolated from rhizosphere soil of rice (Oryza sativa L.).</title>
        <authorList>
            <person name="Li C."/>
        </authorList>
    </citation>
    <scope>NUCLEOTIDE SEQUENCE [LARGE SCALE GENOMIC DNA]</scope>
    <source>
        <strain evidence="3 4">NEAU-C40</strain>
    </source>
</reference>
<name>A0A4U0SLW9_9ACTN</name>
<gene>
    <name evidence="3" type="ORF">FCI23_18845</name>
</gene>
<dbReference type="RefSeq" id="WP_136725069.1">
    <property type="nucleotide sequence ID" value="NZ_SUMC01000016.1"/>
</dbReference>
<proteinExistence type="predicted"/>
<keyword evidence="4" id="KW-1185">Reference proteome</keyword>
<dbReference type="Proteomes" id="UP000305778">
    <property type="component" value="Unassembled WGS sequence"/>
</dbReference>
<dbReference type="OrthoDB" id="9815541at2"/>
<feature type="domain" description="Peptidoglycan binding-like" evidence="2">
    <location>
        <begin position="70"/>
        <end position="113"/>
    </location>
</feature>
<accession>A0A4U0SLW9</accession>
<keyword evidence="1" id="KW-0732">Signal</keyword>
<feature type="signal peptide" evidence="1">
    <location>
        <begin position="1"/>
        <end position="29"/>
    </location>
</feature>
<evidence type="ECO:0000313" key="3">
    <source>
        <dbReference type="EMBL" id="TKA10253.1"/>
    </source>
</evidence>
<dbReference type="InterPro" id="IPR036366">
    <property type="entry name" value="PGBDSf"/>
</dbReference>
<evidence type="ECO:0000259" key="2">
    <source>
        <dbReference type="Pfam" id="PF01471"/>
    </source>
</evidence>
<dbReference type="AlphaFoldDB" id="A0A4U0SLW9"/>
<organism evidence="3 4">
    <name type="scientific">Actinacidiphila oryziradicis</name>
    <dbReference type="NCBI Taxonomy" id="2571141"/>
    <lineage>
        <taxon>Bacteria</taxon>
        <taxon>Bacillati</taxon>
        <taxon>Actinomycetota</taxon>
        <taxon>Actinomycetes</taxon>
        <taxon>Kitasatosporales</taxon>
        <taxon>Streptomycetaceae</taxon>
        <taxon>Actinacidiphila</taxon>
    </lineage>
</organism>
<dbReference type="InterPro" id="IPR002477">
    <property type="entry name" value="Peptidoglycan-bd-like"/>
</dbReference>
<protein>
    <submittedName>
        <fullName evidence="3">Peptidoglycan-binding protein</fullName>
    </submittedName>
</protein>
<evidence type="ECO:0000256" key="1">
    <source>
        <dbReference type="SAM" id="SignalP"/>
    </source>
</evidence>
<comment type="caution">
    <text evidence="3">The sequence shown here is derived from an EMBL/GenBank/DDBJ whole genome shotgun (WGS) entry which is preliminary data.</text>
</comment>
<dbReference type="InterPro" id="IPR036365">
    <property type="entry name" value="PGBD-like_sf"/>
</dbReference>
<dbReference type="SUPFAM" id="SSF47090">
    <property type="entry name" value="PGBD-like"/>
    <property type="match status" value="1"/>
</dbReference>
<sequence length="140" mass="14684">MNVSKRLAATALTAALLGGGAALAPPAQAGVSWAAAPAASPQAVKCKHLSGVGYYCGYYKGTATKASGSSGSAVKEIQALLRYHWKTTPGKKLAVDGKFGSKTKAAVKSFQTQINKNQHPSPKLKVDGIVGAHTWWWLRY</sequence>
<dbReference type="Gene3D" id="1.10.101.10">
    <property type="entry name" value="PGBD-like superfamily/PGBD"/>
    <property type="match status" value="1"/>
</dbReference>
<dbReference type="Pfam" id="PF01471">
    <property type="entry name" value="PG_binding_1"/>
    <property type="match status" value="1"/>
</dbReference>
<feature type="chain" id="PRO_5039628513" evidence="1">
    <location>
        <begin position="30"/>
        <end position="140"/>
    </location>
</feature>
<evidence type="ECO:0000313" key="4">
    <source>
        <dbReference type="Proteomes" id="UP000305778"/>
    </source>
</evidence>
<dbReference type="EMBL" id="SUMC01000016">
    <property type="protein sequence ID" value="TKA10253.1"/>
    <property type="molecule type" value="Genomic_DNA"/>
</dbReference>